<dbReference type="Proteomes" id="UP000321525">
    <property type="component" value="Unassembled WGS sequence"/>
</dbReference>
<accession>A0A5C6Q6V1</accession>
<dbReference type="RefSeq" id="WP_146800578.1">
    <property type="nucleotide sequence ID" value="NZ_VOLP01000028.1"/>
</dbReference>
<dbReference type="InterPro" id="IPR014266">
    <property type="entry name" value="PEP-CTERM_TPR_PrsT"/>
</dbReference>
<keyword evidence="5" id="KW-1185">Reference proteome</keyword>
<dbReference type="EMBL" id="VOLR01000029">
    <property type="protein sequence ID" value="TWX55359.1"/>
    <property type="molecule type" value="Genomic_DNA"/>
</dbReference>
<keyword evidence="2" id="KW-0732">Signal</keyword>
<name>A0A5C6Q6V1_9GAMM</name>
<gene>
    <name evidence="4" type="primary">prsT</name>
    <name evidence="3" type="ORF">ESZ26_16655</name>
    <name evidence="4" type="ORF">ESZ27_14710</name>
</gene>
<organism evidence="4 6">
    <name type="scientific">Colwellia hornerae</name>
    <dbReference type="NCBI Taxonomy" id="89402"/>
    <lineage>
        <taxon>Bacteria</taxon>
        <taxon>Pseudomonadati</taxon>
        <taxon>Pseudomonadota</taxon>
        <taxon>Gammaproteobacteria</taxon>
        <taxon>Alteromonadales</taxon>
        <taxon>Colwelliaceae</taxon>
        <taxon>Colwellia</taxon>
    </lineage>
</organism>
<evidence type="ECO:0000256" key="2">
    <source>
        <dbReference type="SAM" id="SignalP"/>
    </source>
</evidence>
<dbReference type="InterPro" id="IPR011990">
    <property type="entry name" value="TPR-like_helical_dom_sf"/>
</dbReference>
<feature type="signal peptide" evidence="2">
    <location>
        <begin position="1"/>
        <end position="26"/>
    </location>
</feature>
<dbReference type="SUPFAM" id="SSF48452">
    <property type="entry name" value="TPR-like"/>
    <property type="match status" value="6"/>
</dbReference>
<evidence type="ECO:0000313" key="3">
    <source>
        <dbReference type="EMBL" id="TWX55359.1"/>
    </source>
</evidence>
<feature type="chain" id="PRO_5022761239" evidence="2">
    <location>
        <begin position="27"/>
        <end position="941"/>
    </location>
</feature>
<dbReference type="PROSITE" id="PS50005">
    <property type="entry name" value="TPR"/>
    <property type="match status" value="2"/>
</dbReference>
<evidence type="ECO:0000313" key="5">
    <source>
        <dbReference type="Proteomes" id="UP000321525"/>
    </source>
</evidence>
<evidence type="ECO:0000313" key="6">
    <source>
        <dbReference type="Proteomes" id="UP000321917"/>
    </source>
</evidence>
<sequence length="941" mass="106719">MMKKIRKLIISFIQIASVLMVNAVMAANSEKNHYEAALQAYNQGEIEAAYIHLKNALQQSERNLPAKLLLAKVLIDKNSYPAAEQELNDLLTQGVDNNLIVFPLGESILNQGKFDQALTFASKMMLKKEGELAYSQIKARAYISLNDLENAKITYQSILFEYGNNIDALLGLATVYIYQKKNIKAKVLLTKADKIAPNNEILWQLKGHLARSDGQFNDAINYLTKANELNPKNIETLRILIGCYVDIQNFSMANQLADKVLEIAENDPQTTFMKALILKELNQGELSKKVLVELSNQLSKLDESYLLSQPQLLLLDAMSSYAQENWIQAESKFKRYLSQSSSQTEMSEIMLLADVYQQQQEPKHALLLLEKNEKNLIFNKQYALILAGLYLKFDQNYKADFVLSKLRVDYPKDEAVLILSANVLEGSGRIEQALALLEDAQIKGGESYQYALSLLSLRVGSFQKSLNYIKPLTDIYPENVSYHLITAQILIELQQFSTAQKIIERLYLKQPKNSEISTSYALLQLNLGKFDLAKKILTDVLKKNENNNQSALLLAKVEYRLGNKEAAIAGFERQAKIPSVKTVALTELTNIYITEQKWQDALLVIDQMLRENRLNIQALFKKAEVLLSLEQPKKSKGKLDILAGLVDENVPLLMKLSRLQLEVEDFAGAEYSREKAFKFSPNSLPIVIELIKIKIQLSKIDEAIELLAQAQQRTSQDNVELTILQGDIFNAGNNKLQAFNSYLKAVKQEHSNLTALSKLYQISKIVPLSEKFIAELKKLTTEYPQLLLHRHLLADHLLENKHFEKAKNQYQILLKNNIPPTKRALALNNLATIYIRDKNFPMAIETAKQALNLDPRMPSIIDTIGWALVLSEELDLGLSYLRQAFSLSSTSPDIQYHIAYALAKLQRVNEAKKVLIKLIALPNDFEEHQLAQQLFDKLEKK</sequence>
<dbReference type="Pfam" id="PF13432">
    <property type="entry name" value="TPR_16"/>
    <property type="match status" value="1"/>
</dbReference>
<dbReference type="PANTHER" id="PTHR12558:SF13">
    <property type="entry name" value="CELL DIVISION CYCLE PROTEIN 27 HOMOLOG"/>
    <property type="match status" value="1"/>
</dbReference>
<evidence type="ECO:0000313" key="4">
    <source>
        <dbReference type="EMBL" id="TWX64430.1"/>
    </source>
</evidence>
<dbReference type="Gene3D" id="1.25.40.10">
    <property type="entry name" value="Tetratricopeptide repeat domain"/>
    <property type="match status" value="5"/>
</dbReference>
<protein>
    <submittedName>
        <fullName evidence="4">PEP-CTERM system TPR-repeat protein PrsT</fullName>
    </submittedName>
</protein>
<comment type="caution">
    <text evidence="4">The sequence shown here is derived from an EMBL/GenBank/DDBJ whole genome shotgun (WGS) entry which is preliminary data.</text>
</comment>
<dbReference type="InterPro" id="IPR019734">
    <property type="entry name" value="TPR_rpt"/>
</dbReference>
<dbReference type="EMBL" id="VOLQ01000032">
    <property type="protein sequence ID" value="TWX64430.1"/>
    <property type="molecule type" value="Genomic_DNA"/>
</dbReference>
<dbReference type="PANTHER" id="PTHR12558">
    <property type="entry name" value="CELL DIVISION CYCLE 16,23,27"/>
    <property type="match status" value="1"/>
</dbReference>
<proteinExistence type="predicted"/>
<feature type="repeat" description="TPR" evidence="1">
    <location>
        <begin position="200"/>
        <end position="233"/>
    </location>
</feature>
<dbReference type="NCBIfam" id="TIGR02917">
    <property type="entry name" value="PEP_TPR_lipo"/>
    <property type="match status" value="1"/>
</dbReference>
<dbReference type="Pfam" id="PF12895">
    <property type="entry name" value="ANAPC3"/>
    <property type="match status" value="1"/>
</dbReference>
<reference evidence="4 6" key="1">
    <citation type="submission" date="2019-07" db="EMBL/GenBank/DDBJ databases">
        <title>Genomes of sea-ice associated Colwellia species.</title>
        <authorList>
            <person name="Bowman J.P."/>
        </authorList>
    </citation>
    <scope>NUCLEOTIDE SEQUENCE [LARGE SCALE GENOMIC DNA]</scope>
    <source>
        <strain evidence="3 5">ACAM 607</strain>
        <strain evidence="4 6">IC036</strain>
    </source>
</reference>
<keyword evidence="1" id="KW-0802">TPR repeat</keyword>
<feature type="repeat" description="TPR" evidence="1">
    <location>
        <begin position="824"/>
        <end position="857"/>
    </location>
</feature>
<evidence type="ECO:0000256" key="1">
    <source>
        <dbReference type="PROSITE-ProRule" id="PRU00339"/>
    </source>
</evidence>
<dbReference type="OrthoDB" id="6110507at2"/>
<dbReference type="Pfam" id="PF14559">
    <property type="entry name" value="TPR_19"/>
    <property type="match status" value="2"/>
</dbReference>
<dbReference type="Proteomes" id="UP000321917">
    <property type="component" value="Unassembled WGS sequence"/>
</dbReference>
<dbReference type="SMART" id="SM00028">
    <property type="entry name" value="TPR"/>
    <property type="match status" value="10"/>
</dbReference>
<dbReference type="AlphaFoldDB" id="A0A5C6Q6V1"/>